<keyword evidence="1" id="KW-0812">Transmembrane</keyword>
<comment type="caution">
    <text evidence="3">The sequence shown here is derived from an EMBL/GenBank/DDBJ whole genome shotgun (WGS) entry which is preliminary data.</text>
</comment>
<evidence type="ECO:0000313" key="3">
    <source>
        <dbReference type="EMBL" id="GBN61672.1"/>
    </source>
</evidence>
<reference evidence="3 4" key="1">
    <citation type="journal article" date="2019" name="Sci. Rep.">
        <title>Orb-weaving spider Araneus ventricosus genome elucidates the spidroin gene catalogue.</title>
        <authorList>
            <person name="Kono N."/>
            <person name="Nakamura H."/>
            <person name="Ohtoshi R."/>
            <person name="Moran D.A.P."/>
            <person name="Shinohara A."/>
            <person name="Yoshida Y."/>
            <person name="Fujiwara M."/>
            <person name="Mori M."/>
            <person name="Tomita M."/>
            <person name="Arakawa K."/>
        </authorList>
    </citation>
    <scope>NUCLEOTIDE SEQUENCE [LARGE SCALE GENOMIC DNA]</scope>
</reference>
<name>A0A4Y2QEH1_ARAVE</name>
<feature type="non-terminal residue" evidence="3">
    <location>
        <position position="247"/>
    </location>
</feature>
<keyword evidence="1" id="KW-0472">Membrane</keyword>
<organism evidence="3 4">
    <name type="scientific">Araneus ventricosus</name>
    <name type="common">Orbweaver spider</name>
    <name type="synonym">Epeira ventricosa</name>
    <dbReference type="NCBI Taxonomy" id="182803"/>
    <lineage>
        <taxon>Eukaryota</taxon>
        <taxon>Metazoa</taxon>
        <taxon>Ecdysozoa</taxon>
        <taxon>Arthropoda</taxon>
        <taxon>Chelicerata</taxon>
        <taxon>Arachnida</taxon>
        <taxon>Araneae</taxon>
        <taxon>Araneomorphae</taxon>
        <taxon>Entelegynae</taxon>
        <taxon>Araneoidea</taxon>
        <taxon>Araneidae</taxon>
        <taxon>Araneus</taxon>
    </lineage>
</organism>
<proteinExistence type="predicted"/>
<evidence type="ECO:0000256" key="1">
    <source>
        <dbReference type="SAM" id="Phobius"/>
    </source>
</evidence>
<evidence type="ECO:0000313" key="4">
    <source>
        <dbReference type="Proteomes" id="UP000499080"/>
    </source>
</evidence>
<dbReference type="EMBL" id="BGPR01013671">
    <property type="protein sequence ID" value="GBN61672.1"/>
    <property type="molecule type" value="Genomic_DNA"/>
</dbReference>
<gene>
    <name evidence="3" type="ORF">AVEN_83336_1</name>
</gene>
<feature type="transmembrane region" description="Helical" evidence="1">
    <location>
        <begin position="68"/>
        <end position="87"/>
    </location>
</feature>
<accession>A0A4Y2QEH1</accession>
<dbReference type="AlphaFoldDB" id="A0A4Y2QEH1"/>
<dbReference type="OrthoDB" id="6435603at2759"/>
<evidence type="ECO:0000256" key="2">
    <source>
        <dbReference type="SAM" id="SignalP"/>
    </source>
</evidence>
<dbReference type="Proteomes" id="UP000499080">
    <property type="component" value="Unassembled WGS sequence"/>
</dbReference>
<keyword evidence="2" id="KW-0732">Signal</keyword>
<keyword evidence="1" id="KW-1133">Transmembrane helix</keyword>
<protein>
    <submittedName>
        <fullName evidence="3">Uncharacterized protein</fullName>
    </submittedName>
</protein>
<feature type="signal peptide" evidence="2">
    <location>
        <begin position="1"/>
        <end position="18"/>
    </location>
</feature>
<feature type="chain" id="PRO_5021219963" evidence="2">
    <location>
        <begin position="19"/>
        <end position="247"/>
    </location>
</feature>
<keyword evidence="4" id="KW-1185">Reference proteome</keyword>
<sequence>MALKVLILAAVAAGLAQAGRDEGGVIQARGMDEGPWSMMNQQPEVLIVKEKGGPPANGGTMGMSMKDLTPLLCLLAPLLLAAIMIPAKMTMMMNNMMGNGGGGMFPMLPMIPMLPNGMLPMFPGGVFPGGMLPGGMLPGGMLPGLPGIIPGRLRVTDLLSSGSSSSNVVAGKEFVDGNKNATVDSYDDCKEREGCKKGPLSYILSAKEALMKRKMQTSGGHLKETRDWSSRVWSDRKNQASLANEIL</sequence>